<comment type="caution">
    <text evidence="15">The sequence shown here is derived from an EMBL/GenBank/DDBJ whole genome shotgun (WGS) entry which is preliminary data.</text>
</comment>
<evidence type="ECO:0000256" key="7">
    <source>
        <dbReference type="ARBA" id="ARBA00022786"/>
    </source>
</evidence>
<reference evidence="15" key="1">
    <citation type="submission" date="2021-07" db="EMBL/GenBank/DDBJ databases">
        <title>Draft genome of Mortierella alpina, strain LL118, isolated from an aspen leaf litter sample.</title>
        <authorList>
            <person name="Yang S."/>
            <person name="Vinatzer B.A."/>
        </authorList>
    </citation>
    <scope>NUCLEOTIDE SEQUENCE</scope>
    <source>
        <strain evidence="15">LL118</strain>
    </source>
</reference>
<evidence type="ECO:0000256" key="2">
    <source>
        <dbReference type="ARBA" id="ARBA00009085"/>
    </source>
</evidence>
<evidence type="ECO:0000313" key="15">
    <source>
        <dbReference type="EMBL" id="KAG9327528.1"/>
    </source>
</evidence>
<dbReference type="InterPro" id="IPR001607">
    <property type="entry name" value="Znf_UBP"/>
</dbReference>
<dbReference type="PANTHER" id="PTHR24006:SF888">
    <property type="entry name" value="UBIQUITIN CARBOXYL-TERMINAL HYDROLASE 30"/>
    <property type="match status" value="1"/>
</dbReference>
<dbReference type="InterPro" id="IPR001394">
    <property type="entry name" value="Peptidase_C19_UCH"/>
</dbReference>
<keyword evidence="10" id="KW-0862">Zinc</keyword>
<keyword evidence="8" id="KW-0378">Hydrolase</keyword>
<feature type="region of interest" description="Disordered" evidence="12">
    <location>
        <begin position="566"/>
        <end position="696"/>
    </location>
</feature>
<protein>
    <recommendedName>
        <fullName evidence="3">ubiquitinyl hydrolase 1</fullName>
        <ecNumber evidence="3">3.4.19.12</ecNumber>
    </recommendedName>
</protein>
<dbReference type="EC" id="3.4.19.12" evidence="3"/>
<evidence type="ECO:0000256" key="9">
    <source>
        <dbReference type="ARBA" id="ARBA00022807"/>
    </source>
</evidence>
<dbReference type="GO" id="GO:0005634">
    <property type="term" value="C:nucleus"/>
    <property type="evidence" value="ECO:0007669"/>
    <property type="project" value="TreeGrafter"/>
</dbReference>
<dbReference type="GO" id="GO:0008270">
    <property type="term" value="F:zinc ion binding"/>
    <property type="evidence" value="ECO:0007669"/>
    <property type="project" value="UniProtKB-KW"/>
</dbReference>
<comment type="catalytic activity">
    <reaction evidence="1">
        <text>Thiol-dependent hydrolysis of ester, thioester, amide, peptide and isopeptide bonds formed by the C-terminal Gly of ubiquitin (a 76-residue protein attached to proteins as an intracellular targeting signal).</text>
        <dbReference type="EC" id="3.4.19.12"/>
    </reaction>
</comment>
<keyword evidence="7" id="KW-0833">Ubl conjugation pathway</keyword>
<feature type="compositionally biased region" description="Low complexity" evidence="12">
    <location>
        <begin position="36"/>
        <end position="60"/>
    </location>
</feature>
<evidence type="ECO:0000256" key="5">
    <source>
        <dbReference type="ARBA" id="ARBA00022723"/>
    </source>
</evidence>
<dbReference type="InterPro" id="IPR028889">
    <property type="entry name" value="USP"/>
</dbReference>
<dbReference type="Proteomes" id="UP000717515">
    <property type="component" value="Unassembled WGS sequence"/>
</dbReference>
<feature type="compositionally biased region" description="Basic and acidic residues" evidence="12">
    <location>
        <begin position="569"/>
        <end position="602"/>
    </location>
</feature>
<evidence type="ECO:0000256" key="8">
    <source>
        <dbReference type="ARBA" id="ARBA00022801"/>
    </source>
</evidence>
<dbReference type="InterPro" id="IPR050164">
    <property type="entry name" value="Peptidase_C19"/>
</dbReference>
<dbReference type="GO" id="GO:0016579">
    <property type="term" value="P:protein deubiquitination"/>
    <property type="evidence" value="ECO:0007669"/>
    <property type="project" value="InterPro"/>
</dbReference>
<keyword evidence="6 11" id="KW-0863">Zinc-finger</keyword>
<dbReference type="PROSITE" id="PS50271">
    <property type="entry name" value="ZF_UBP"/>
    <property type="match status" value="1"/>
</dbReference>
<keyword evidence="5" id="KW-0479">Metal-binding</keyword>
<dbReference type="SUPFAM" id="SSF54001">
    <property type="entry name" value="Cysteine proteinases"/>
    <property type="match status" value="1"/>
</dbReference>
<feature type="compositionally biased region" description="Basic residues" evidence="12">
    <location>
        <begin position="1"/>
        <end position="12"/>
    </location>
</feature>
<feature type="domain" description="USP" evidence="13">
    <location>
        <begin position="264"/>
        <end position="932"/>
    </location>
</feature>
<name>A0A9P8I9A9_MORAP</name>
<feature type="region of interest" description="Disordered" evidence="12">
    <location>
        <begin position="493"/>
        <end position="512"/>
    </location>
</feature>
<dbReference type="InterPro" id="IPR038765">
    <property type="entry name" value="Papain-like_cys_pep_sf"/>
</dbReference>
<evidence type="ECO:0000313" key="16">
    <source>
        <dbReference type="Proteomes" id="UP000717515"/>
    </source>
</evidence>
<dbReference type="GO" id="GO:0004843">
    <property type="term" value="F:cysteine-type deubiquitinase activity"/>
    <property type="evidence" value="ECO:0007669"/>
    <property type="project" value="UniProtKB-EC"/>
</dbReference>
<sequence length="932" mass="102598">MGAKKKKGSRRMSRSDNAEADAMLMEILAGSSKKATLPNPTTLASSPSSTSTVATDATTTPVKVKATVETSAPEAPVSVSGGDGKCQHVKNAVKLPKLRKGLSHLKVWDHCQGCLNAEAKARKHAQRLELSMTGHSSSDAMESTVEPLSPELLWMCLTCCEINCGRSIKKHALSHHGDKKNDHPLAINLENMDCWCYECDNQIVPSKNRNQLIHECQVTIEKALQIKQSKMRAATAAISKKTKGASTTAVAISTPKQKVKVFTPGLTNLGNTCFFNSVVQVLTETKSLKSILSEDDTKTIVFPKSLAASTDAGLGPLTTNFKDFLRTMWKQQGGTVAPRDLFTQIAKKWKVFRGFREQDSQELMRYLFDGIKQEEVDLIKRQLAEERGGDDVNEPNGTELASEAVTENEAVKYAPFIDSCFSGKLVSVIVCDVCKKCSYAPEDFFDLSLPVRGSMQAGSMTGSSLKARLLAQSRGSSTAASLHFESSSTYATTVKDDKDMLPESEKPSEGHLRHVEKLLRSTGRSDSDSLSIQRSLNQFTSVDCLDGENKFACENCFKIIRGSDQGGEFAEKASGEEEKEMEDDKKVKEDEVEEKKEVKDLKEEAEEEEEETKEKDGEVPRNEEVDMSLQSTDAEVPEQAVPGSGSGSDSESGTGTGSGVQSGSTSDDEEADRTDRFGNTLPKATVMTKSDNPAKKEEEEVKYIFRKAYKRYLISSLPPTLVLHLKRFEQSGRFGQMRKIEDHVEIPFELDMAPYFVPRTEIEDEDEDHVHLHRQLEEERGLSKRYKLYGAVVHMGTLGGGHYTNYVLSSKVELPETLKTATATLQDKTNGTATSVNGIELPDVPLAVMLAQQKEKAEEKKKKSQAAVKTDAADSVEQQKDDPSLAAAAAGDREEAQEDTRQWIACSDTSVRLASLEEVLASRAYLLFYERY</sequence>
<dbReference type="PROSITE" id="PS50235">
    <property type="entry name" value="USP_3"/>
    <property type="match status" value="1"/>
</dbReference>
<gene>
    <name evidence="15" type="ORF">KVV02_003773</name>
</gene>
<dbReference type="PROSITE" id="PS00972">
    <property type="entry name" value="USP_1"/>
    <property type="match status" value="1"/>
</dbReference>
<dbReference type="InterPro" id="IPR018200">
    <property type="entry name" value="USP_CS"/>
</dbReference>
<dbReference type="SUPFAM" id="SSF57850">
    <property type="entry name" value="RING/U-box"/>
    <property type="match status" value="1"/>
</dbReference>
<evidence type="ECO:0000256" key="6">
    <source>
        <dbReference type="ARBA" id="ARBA00022771"/>
    </source>
</evidence>
<feature type="domain" description="UBP-type" evidence="14">
    <location>
        <begin position="84"/>
        <end position="231"/>
    </location>
</feature>
<keyword evidence="9" id="KW-0788">Thiol protease</keyword>
<feature type="compositionally biased region" description="Basic and acidic residues" evidence="12">
    <location>
        <begin position="494"/>
        <end position="512"/>
    </location>
</feature>
<evidence type="ECO:0000256" key="10">
    <source>
        <dbReference type="ARBA" id="ARBA00022833"/>
    </source>
</evidence>
<dbReference type="AlphaFoldDB" id="A0A9P8I9A9"/>
<evidence type="ECO:0000259" key="13">
    <source>
        <dbReference type="PROSITE" id="PS50235"/>
    </source>
</evidence>
<feature type="region of interest" description="Disordered" evidence="12">
    <location>
        <begin position="1"/>
        <end position="60"/>
    </location>
</feature>
<accession>A0A9P8I9A9</accession>
<feature type="compositionally biased region" description="Basic and acidic residues" evidence="12">
    <location>
        <begin position="612"/>
        <end position="624"/>
    </location>
</feature>
<dbReference type="SMART" id="SM00290">
    <property type="entry name" value="ZnF_UBP"/>
    <property type="match status" value="1"/>
</dbReference>
<dbReference type="PANTHER" id="PTHR24006">
    <property type="entry name" value="UBIQUITIN CARBOXYL-TERMINAL HYDROLASE"/>
    <property type="match status" value="1"/>
</dbReference>
<keyword evidence="4" id="KW-0645">Protease</keyword>
<dbReference type="Gene3D" id="3.90.70.10">
    <property type="entry name" value="Cysteine proteinases"/>
    <property type="match status" value="1"/>
</dbReference>
<feature type="region of interest" description="Disordered" evidence="12">
    <location>
        <begin position="855"/>
        <end position="900"/>
    </location>
</feature>
<organism evidence="15 16">
    <name type="scientific">Mortierella alpina</name>
    <name type="common">Oleaginous fungus</name>
    <name type="synonym">Mortierella renispora</name>
    <dbReference type="NCBI Taxonomy" id="64518"/>
    <lineage>
        <taxon>Eukaryota</taxon>
        <taxon>Fungi</taxon>
        <taxon>Fungi incertae sedis</taxon>
        <taxon>Mucoromycota</taxon>
        <taxon>Mortierellomycotina</taxon>
        <taxon>Mortierellomycetes</taxon>
        <taxon>Mortierellales</taxon>
        <taxon>Mortierellaceae</taxon>
        <taxon>Mortierella</taxon>
    </lineage>
</organism>
<dbReference type="Pfam" id="PF00443">
    <property type="entry name" value="UCH"/>
    <property type="match status" value="1"/>
</dbReference>
<proteinExistence type="inferred from homology"/>
<dbReference type="GO" id="GO:0005829">
    <property type="term" value="C:cytosol"/>
    <property type="evidence" value="ECO:0007669"/>
    <property type="project" value="TreeGrafter"/>
</dbReference>
<comment type="similarity">
    <text evidence="2">Belongs to the peptidase C19 family.</text>
</comment>
<dbReference type="Pfam" id="PF02148">
    <property type="entry name" value="zf-UBP"/>
    <property type="match status" value="1"/>
</dbReference>
<evidence type="ECO:0000256" key="11">
    <source>
        <dbReference type="PROSITE-ProRule" id="PRU00502"/>
    </source>
</evidence>
<evidence type="ECO:0000256" key="3">
    <source>
        <dbReference type="ARBA" id="ARBA00012759"/>
    </source>
</evidence>
<dbReference type="Gene3D" id="3.30.40.10">
    <property type="entry name" value="Zinc/RING finger domain, C3HC4 (zinc finger)"/>
    <property type="match status" value="1"/>
</dbReference>
<evidence type="ECO:0000256" key="1">
    <source>
        <dbReference type="ARBA" id="ARBA00000707"/>
    </source>
</evidence>
<evidence type="ECO:0000256" key="12">
    <source>
        <dbReference type="SAM" id="MobiDB-lite"/>
    </source>
</evidence>
<dbReference type="InterPro" id="IPR013083">
    <property type="entry name" value="Znf_RING/FYVE/PHD"/>
</dbReference>
<evidence type="ECO:0000256" key="4">
    <source>
        <dbReference type="ARBA" id="ARBA00022670"/>
    </source>
</evidence>
<evidence type="ECO:0000259" key="14">
    <source>
        <dbReference type="PROSITE" id="PS50271"/>
    </source>
</evidence>
<feature type="compositionally biased region" description="Basic and acidic residues" evidence="12">
    <location>
        <begin position="891"/>
        <end position="900"/>
    </location>
</feature>
<dbReference type="GO" id="GO:0006508">
    <property type="term" value="P:proteolysis"/>
    <property type="evidence" value="ECO:0007669"/>
    <property type="project" value="UniProtKB-KW"/>
</dbReference>
<dbReference type="EMBL" id="JAIFTL010000003">
    <property type="protein sequence ID" value="KAG9327528.1"/>
    <property type="molecule type" value="Genomic_DNA"/>
</dbReference>